<reference evidence="1" key="1">
    <citation type="submission" date="2016-10" db="EMBL/GenBank/DDBJ databases">
        <title>Proteomic and phylogenetic analysis of the outer membrane protein repertoire of gastric Helicobacter species.</title>
        <authorList>
            <person name="Joosten M."/>
        </authorList>
    </citation>
    <scope>NUCLEOTIDE SEQUENCE</scope>
    <source>
        <strain evidence="1">10</strain>
    </source>
</reference>
<evidence type="ECO:0000313" key="1">
    <source>
        <dbReference type="EMBL" id="SFZ71580.1"/>
    </source>
</evidence>
<dbReference type="InterPro" id="IPR018707">
    <property type="entry name" value="LpxR"/>
</dbReference>
<dbReference type="EMBL" id="LT633280">
    <property type="protein sequence ID" value="SFZ71580.1"/>
    <property type="molecule type" value="Genomic_DNA"/>
</dbReference>
<protein>
    <submittedName>
        <fullName evidence="1">OMP1272</fullName>
    </submittedName>
</protein>
<dbReference type="Gene3D" id="2.40.128.140">
    <property type="entry name" value="Outer membrane protein"/>
    <property type="match status" value="1"/>
</dbReference>
<sequence length="329" mass="37946">MRSFSLPFCVLLCSVKATSLTPYHKQYIELVTENDGYINPYIDRYYTAGTRIGWVSKEYNFQKKSPMSWARFVSLQGKKERMTRFNIYLTQDMYTPTLAHRLLTEIVKGDHLYGGWLRLNFGIFQRSAHALEHFSISVGMVGPASLAEQTQNLIHTWAHDPKFLGWHNQIKNEFIFQINYTWIQKLDFYKSRFFSIDMLPGAGLQLGNALTNFKIGTMLRMGYNLEADFGPNSIHSAFAGGMPYSSRFSFYLFAGATGLFQPLDVFVQGNDPQTRHQTQLPYFLYNAQVGVAIAYKGWRFSFSAIDWSKTFREQPRNHNIGSIELDIAF</sequence>
<dbReference type="InterPro" id="IPR037107">
    <property type="entry name" value="Put_OMP_sf"/>
</dbReference>
<gene>
    <name evidence="1" type="primary">omp1272</name>
</gene>
<dbReference type="RefSeq" id="WP_199764377.1">
    <property type="nucleotide sequence ID" value="NZ_FZEH01000061.1"/>
</dbReference>
<name>A0A1M4NH03_HELBI</name>
<organism evidence="1">
    <name type="scientific">Helicobacter bizzozeronii</name>
    <dbReference type="NCBI Taxonomy" id="56877"/>
    <lineage>
        <taxon>Bacteria</taxon>
        <taxon>Pseudomonadati</taxon>
        <taxon>Campylobacterota</taxon>
        <taxon>Epsilonproteobacteria</taxon>
        <taxon>Campylobacterales</taxon>
        <taxon>Helicobacteraceae</taxon>
        <taxon>Helicobacter</taxon>
    </lineage>
</organism>
<dbReference type="Pfam" id="PF09982">
    <property type="entry name" value="LpxR"/>
    <property type="match status" value="1"/>
</dbReference>
<dbReference type="AlphaFoldDB" id="A0A1M4NH03"/>
<proteinExistence type="predicted"/>
<accession>A0A1M4NH03</accession>